<keyword evidence="5 8" id="KW-0812">Transmembrane</keyword>
<dbReference type="EMBL" id="SRJC01000006">
    <property type="protein sequence ID" value="TGB01428.1"/>
    <property type="molecule type" value="Genomic_DNA"/>
</dbReference>
<dbReference type="PANTHER" id="PTHR30047">
    <property type="entry name" value="HIGH-AFFINITY CHOLINE TRANSPORT PROTEIN-RELATED"/>
    <property type="match status" value="1"/>
</dbReference>
<feature type="transmembrane region" description="Helical" evidence="8">
    <location>
        <begin position="46"/>
        <end position="66"/>
    </location>
</feature>
<evidence type="ECO:0000256" key="2">
    <source>
        <dbReference type="ARBA" id="ARBA00005658"/>
    </source>
</evidence>
<evidence type="ECO:0000256" key="8">
    <source>
        <dbReference type="SAM" id="Phobius"/>
    </source>
</evidence>
<keyword evidence="6 8" id="KW-1133">Transmembrane helix</keyword>
<organism evidence="9 10">
    <name type="scientific">Halobacillus salinus</name>
    <dbReference type="NCBI Taxonomy" id="192814"/>
    <lineage>
        <taxon>Bacteria</taxon>
        <taxon>Bacillati</taxon>
        <taxon>Bacillota</taxon>
        <taxon>Bacilli</taxon>
        <taxon>Bacillales</taxon>
        <taxon>Bacillaceae</taxon>
        <taxon>Halobacillus</taxon>
    </lineage>
</organism>
<feature type="transmembrane region" description="Helical" evidence="8">
    <location>
        <begin position="437"/>
        <end position="460"/>
    </location>
</feature>
<evidence type="ECO:0000256" key="1">
    <source>
        <dbReference type="ARBA" id="ARBA00004651"/>
    </source>
</evidence>
<feature type="transmembrane region" description="Helical" evidence="8">
    <location>
        <begin position="313"/>
        <end position="331"/>
    </location>
</feature>
<feature type="transmembrane region" description="Helical" evidence="8">
    <location>
        <begin position="466"/>
        <end position="486"/>
    </location>
</feature>
<dbReference type="NCBIfam" id="TIGR00842">
    <property type="entry name" value="bcct"/>
    <property type="match status" value="1"/>
</dbReference>
<dbReference type="GO" id="GO:0022857">
    <property type="term" value="F:transmembrane transporter activity"/>
    <property type="evidence" value="ECO:0007669"/>
    <property type="project" value="InterPro"/>
</dbReference>
<comment type="caution">
    <text evidence="9">The sequence shown here is derived from an EMBL/GenBank/DDBJ whole genome shotgun (WGS) entry which is preliminary data.</text>
</comment>
<dbReference type="Proteomes" id="UP000297982">
    <property type="component" value="Unassembled WGS sequence"/>
</dbReference>
<keyword evidence="10" id="KW-1185">Reference proteome</keyword>
<keyword evidence="4" id="KW-1003">Cell membrane</keyword>
<reference evidence="9 10" key="1">
    <citation type="journal article" date="2003" name="Int. J. Syst. Evol. Microbiol.">
        <title>Halobacillus salinus sp. nov., isolated from a salt lake on the coast of the East Sea in Korea.</title>
        <authorList>
            <person name="Yoon J.H."/>
            <person name="Kang K.H."/>
            <person name="Park Y.H."/>
        </authorList>
    </citation>
    <scope>NUCLEOTIDE SEQUENCE [LARGE SCALE GENOMIC DNA]</scope>
    <source>
        <strain evidence="9 10">HSL-3</strain>
    </source>
</reference>
<evidence type="ECO:0000313" key="9">
    <source>
        <dbReference type="EMBL" id="TGB01428.1"/>
    </source>
</evidence>
<sequence>MKKQLSNPVFLISSTVVLILVIIGAINPEGFGAVASTLFNFTTINFGWFYLLSVFGFVLFLIGLAFSKYGKIKLGPQDSKPEYPFFTWIGMLFSAGFGAGLVFWGVAEPMSHFFETPFTGLEAQTEEAARVAMGYAFFHWGVNQWSVFAIVGLLIAFLQFRKNKDGLISTALEPVIGKKKPVKNAIDSLAVIATVMGIATSLGLGILQMNGGLNAVFDVPNAKWVQLLITAALLGLYLLSSSTGLNKGIKWLSNINLGLCLVLLVFVFIAGPTVFVLNSFTLGIGDYIANFVHYSLRLTPYQGDGSWLREWTIFYWAWVIAWSPFVGAFVARVSRGRSIREFIFGVLIVPPVIACFWIATFGGAALNSDLNNGTNIAQAVSENVTVALFETYQYLPMTSILSILSILLIATFLITSADSATYILASMTSNGDLQPALLIKMVWGVLMAAIAAVLLIAGGLNALQTASLVSALPFTVVIILFVYAFIKMIRQEEIPQRKQEKVQNRKSS</sequence>
<feature type="transmembrane region" description="Helical" evidence="8">
    <location>
        <begin position="221"/>
        <end position="239"/>
    </location>
</feature>
<dbReference type="GO" id="GO:0005886">
    <property type="term" value="C:plasma membrane"/>
    <property type="evidence" value="ECO:0007669"/>
    <property type="project" value="UniProtKB-SubCell"/>
</dbReference>
<feature type="transmembrane region" description="Helical" evidence="8">
    <location>
        <begin position="7"/>
        <end position="26"/>
    </location>
</feature>
<keyword evidence="7 8" id="KW-0472">Membrane</keyword>
<gene>
    <name evidence="9" type="ORF">E4663_16615</name>
</gene>
<evidence type="ECO:0000313" key="10">
    <source>
        <dbReference type="Proteomes" id="UP000297982"/>
    </source>
</evidence>
<feature type="transmembrane region" description="Helical" evidence="8">
    <location>
        <begin position="188"/>
        <end position="209"/>
    </location>
</feature>
<comment type="similarity">
    <text evidence="2">Belongs to the BCCT transporter (TC 2.A.15) family.</text>
</comment>
<keyword evidence="3" id="KW-0813">Transport</keyword>
<feature type="transmembrane region" description="Helical" evidence="8">
    <location>
        <begin position="400"/>
        <end position="425"/>
    </location>
</feature>
<feature type="transmembrane region" description="Helical" evidence="8">
    <location>
        <begin position="86"/>
        <end position="107"/>
    </location>
</feature>
<evidence type="ECO:0000256" key="6">
    <source>
        <dbReference type="ARBA" id="ARBA00022989"/>
    </source>
</evidence>
<accession>A0A4Z0GVZ7</accession>
<protein>
    <submittedName>
        <fullName evidence="9">BCCT family transporter</fullName>
    </submittedName>
</protein>
<feature type="transmembrane region" description="Helical" evidence="8">
    <location>
        <begin position="343"/>
        <end position="366"/>
    </location>
</feature>
<evidence type="ECO:0000256" key="5">
    <source>
        <dbReference type="ARBA" id="ARBA00022692"/>
    </source>
</evidence>
<dbReference type="PANTHER" id="PTHR30047:SF7">
    <property type="entry name" value="HIGH-AFFINITY CHOLINE TRANSPORT PROTEIN"/>
    <property type="match status" value="1"/>
</dbReference>
<evidence type="ECO:0000256" key="3">
    <source>
        <dbReference type="ARBA" id="ARBA00022448"/>
    </source>
</evidence>
<dbReference type="RefSeq" id="WP_135328458.1">
    <property type="nucleotide sequence ID" value="NZ_SRJC01000006.1"/>
</dbReference>
<feature type="transmembrane region" description="Helical" evidence="8">
    <location>
        <begin position="137"/>
        <end position="158"/>
    </location>
</feature>
<evidence type="ECO:0000256" key="7">
    <source>
        <dbReference type="ARBA" id="ARBA00023136"/>
    </source>
</evidence>
<comment type="subcellular location">
    <subcellularLocation>
        <location evidence="1">Cell membrane</location>
        <topology evidence="1">Multi-pass membrane protein</topology>
    </subcellularLocation>
</comment>
<dbReference type="AlphaFoldDB" id="A0A4Z0GVZ7"/>
<proteinExistence type="inferred from homology"/>
<feature type="transmembrane region" description="Helical" evidence="8">
    <location>
        <begin position="251"/>
        <end position="277"/>
    </location>
</feature>
<dbReference type="InterPro" id="IPR000060">
    <property type="entry name" value="BCCT_transptr"/>
</dbReference>
<evidence type="ECO:0000256" key="4">
    <source>
        <dbReference type="ARBA" id="ARBA00022475"/>
    </source>
</evidence>
<name>A0A4Z0GVZ7_9BACI</name>
<dbReference type="Pfam" id="PF02028">
    <property type="entry name" value="BCCT"/>
    <property type="match status" value="1"/>
</dbReference>